<dbReference type="OrthoDB" id="1454560at2"/>
<dbReference type="AlphaFoldDB" id="A0A5P8E705"/>
<protein>
    <submittedName>
        <fullName evidence="3">Uncharacterized protein</fullName>
    </submittedName>
</protein>
<feature type="region of interest" description="Disordered" evidence="1">
    <location>
        <begin position="159"/>
        <end position="196"/>
    </location>
</feature>
<evidence type="ECO:0000256" key="2">
    <source>
        <dbReference type="SAM" id="Phobius"/>
    </source>
</evidence>
<evidence type="ECO:0000256" key="1">
    <source>
        <dbReference type="SAM" id="MobiDB-lite"/>
    </source>
</evidence>
<reference evidence="3 4" key="1">
    <citation type="submission" date="2018-11" db="EMBL/GenBank/DDBJ databases">
        <authorList>
            <person name="Na S.W."/>
            <person name="Baik M."/>
        </authorList>
    </citation>
    <scope>NUCLEOTIDE SEQUENCE [LARGE SCALE GENOMIC DNA]</scope>
    <source>
        <strain evidence="3 4">E39</strain>
    </source>
</reference>
<evidence type="ECO:0000313" key="4">
    <source>
        <dbReference type="Proteomes" id="UP000249375"/>
    </source>
</evidence>
<feature type="transmembrane region" description="Helical" evidence="2">
    <location>
        <begin position="117"/>
        <end position="138"/>
    </location>
</feature>
<evidence type="ECO:0000313" key="3">
    <source>
        <dbReference type="EMBL" id="QFQ12680.1"/>
    </source>
</evidence>
<sequence>MNLLFKICSAIVWVMAHLLGMTYEELNTVLFIYAEPAVLLFTALLLPIYMAYKVWKKATVWRIIVFVLSLAYVTPFIIACRKLWTHYNLSLHDNFVLAYEDLNHAAETTGLGYIKTVLLLFIGIFLVLLIVNFFLLYLERALFVDMTEKKIRAIVEKRKKVAQKEKEKEKSDKTEEKQHEDANKTAEDAEFPTEKR</sequence>
<organism evidence="3 4">
    <name type="scientific">Pseudoprevotella muciniphila</name>
    <dbReference type="NCBI Taxonomy" id="2133944"/>
    <lineage>
        <taxon>Bacteria</taxon>
        <taxon>Pseudomonadati</taxon>
        <taxon>Bacteroidota</taxon>
        <taxon>Bacteroidia</taxon>
        <taxon>Bacteroidales</taxon>
        <taxon>Prevotellaceae</taxon>
        <taxon>Pseudoprevotella</taxon>
    </lineage>
</organism>
<name>A0A5P8E705_9BACT</name>
<gene>
    <name evidence="3" type="ORF">C7Y71_006415</name>
</gene>
<accession>A0A5P8E705</accession>
<keyword evidence="4" id="KW-1185">Reference proteome</keyword>
<dbReference type="Proteomes" id="UP000249375">
    <property type="component" value="Chromosome"/>
</dbReference>
<keyword evidence="2" id="KW-0472">Membrane</keyword>
<feature type="transmembrane region" description="Helical" evidence="2">
    <location>
        <begin position="63"/>
        <end position="84"/>
    </location>
</feature>
<feature type="transmembrane region" description="Helical" evidence="2">
    <location>
        <begin position="30"/>
        <end position="51"/>
    </location>
</feature>
<dbReference type="EMBL" id="CP033459">
    <property type="protein sequence ID" value="QFQ12680.1"/>
    <property type="molecule type" value="Genomic_DNA"/>
</dbReference>
<proteinExistence type="predicted"/>
<dbReference type="KEGG" id="alq:C7Y71_006415"/>
<keyword evidence="2" id="KW-0812">Transmembrane</keyword>
<keyword evidence="2" id="KW-1133">Transmembrane helix</keyword>
<dbReference type="RefSeq" id="WP_146739467.1">
    <property type="nucleotide sequence ID" value="NZ_CP033459.1"/>
</dbReference>